<sequence>MLQDEASIARDALDEARRSGDVETIASVIHRHLWPLYDQHIEALQEAVGSISGPTLARYPVLRMLHPIAPAMAGSSTAFDVESLRDAPVHGATGRDAIVTMEILAARMNGDLRSSAAYAGELADRVYTMDVPERAQRGSILWFLHYEMGSTLLLMGDTVGAVRELSKARDVGRVSGSQNAERASLARLALAEALRGSIADATESLTAARSLPSLTGPYAAQGRGTEGSADALIALERAASLDAFDPAVLSSLESTAFTWPFVTLARVRHAILGGRPTDAFEIARVAASTHRVQDGTIPADILTRTYIEVFLQLGQEAEAVETGKRIREPGPMLLSQLTRLDLVIGDFDAASARLREIGSARWTSPVSEAEITCLRVWEMVGRETLTVDAARKFALVGLNPDYRRVVRMVPRWVAESARRHMPEDVREAFDEATAGMTFADLGHANLHLTASERRVFAALPHHDRVADLASALFLSPNTVKTHLSSLYRKLGVSSRREALELRSPIVRDVGPSLAGHELPPFTA</sequence>
<evidence type="ECO:0000313" key="2">
    <source>
        <dbReference type="EMBL" id="GAA1918820.1"/>
    </source>
</evidence>
<dbReference type="InterPro" id="IPR000792">
    <property type="entry name" value="Tscrpt_reg_LuxR_C"/>
</dbReference>
<dbReference type="SMART" id="SM00421">
    <property type="entry name" value="HTH_LUXR"/>
    <property type="match status" value="1"/>
</dbReference>
<organism evidence="2 3">
    <name type="scientific">Microbacterium aoyamense</name>
    <dbReference type="NCBI Taxonomy" id="344166"/>
    <lineage>
        <taxon>Bacteria</taxon>
        <taxon>Bacillati</taxon>
        <taxon>Actinomycetota</taxon>
        <taxon>Actinomycetes</taxon>
        <taxon>Micrococcales</taxon>
        <taxon>Microbacteriaceae</taxon>
        <taxon>Microbacterium</taxon>
    </lineage>
</organism>
<accession>A0ABN2PE67</accession>
<gene>
    <name evidence="2" type="ORF">GCM10009775_09230</name>
</gene>
<dbReference type="SUPFAM" id="SSF46894">
    <property type="entry name" value="C-terminal effector domain of the bipartite response regulators"/>
    <property type="match status" value="1"/>
</dbReference>
<feature type="domain" description="HTH luxR-type" evidence="1">
    <location>
        <begin position="445"/>
        <end position="502"/>
    </location>
</feature>
<proteinExistence type="predicted"/>
<protein>
    <recommendedName>
        <fullName evidence="1">HTH luxR-type domain-containing protein</fullName>
    </recommendedName>
</protein>
<evidence type="ECO:0000313" key="3">
    <source>
        <dbReference type="Proteomes" id="UP001501343"/>
    </source>
</evidence>
<dbReference type="InterPro" id="IPR036388">
    <property type="entry name" value="WH-like_DNA-bd_sf"/>
</dbReference>
<name>A0ABN2PE67_9MICO</name>
<dbReference type="Proteomes" id="UP001501343">
    <property type="component" value="Unassembled WGS sequence"/>
</dbReference>
<dbReference type="RefSeq" id="WP_248145916.1">
    <property type="nucleotide sequence ID" value="NZ_BAAAOF010000002.1"/>
</dbReference>
<evidence type="ECO:0000259" key="1">
    <source>
        <dbReference type="SMART" id="SM00421"/>
    </source>
</evidence>
<keyword evidence="3" id="KW-1185">Reference proteome</keyword>
<comment type="caution">
    <text evidence="2">The sequence shown here is derived from an EMBL/GenBank/DDBJ whole genome shotgun (WGS) entry which is preliminary data.</text>
</comment>
<dbReference type="Pfam" id="PF00196">
    <property type="entry name" value="GerE"/>
    <property type="match status" value="1"/>
</dbReference>
<dbReference type="Gene3D" id="1.10.10.10">
    <property type="entry name" value="Winged helix-like DNA-binding domain superfamily/Winged helix DNA-binding domain"/>
    <property type="match status" value="1"/>
</dbReference>
<dbReference type="InterPro" id="IPR016032">
    <property type="entry name" value="Sig_transdc_resp-reg_C-effctor"/>
</dbReference>
<dbReference type="EMBL" id="BAAAOF010000002">
    <property type="protein sequence ID" value="GAA1918820.1"/>
    <property type="molecule type" value="Genomic_DNA"/>
</dbReference>
<dbReference type="CDD" id="cd06170">
    <property type="entry name" value="LuxR_C_like"/>
    <property type="match status" value="1"/>
</dbReference>
<reference evidence="2 3" key="1">
    <citation type="journal article" date="2019" name="Int. J. Syst. Evol. Microbiol.">
        <title>The Global Catalogue of Microorganisms (GCM) 10K type strain sequencing project: providing services to taxonomists for standard genome sequencing and annotation.</title>
        <authorList>
            <consortium name="The Broad Institute Genomics Platform"/>
            <consortium name="The Broad Institute Genome Sequencing Center for Infectious Disease"/>
            <person name="Wu L."/>
            <person name="Ma J."/>
        </authorList>
    </citation>
    <scope>NUCLEOTIDE SEQUENCE [LARGE SCALE GENOMIC DNA]</scope>
    <source>
        <strain evidence="2 3">JCM 14900</strain>
    </source>
</reference>